<evidence type="ECO:0000256" key="1">
    <source>
        <dbReference type="PIRSR" id="PIRSR001220-1"/>
    </source>
</evidence>
<feature type="domain" description="Asparaginase/glutaminase C-terminal" evidence="3">
    <location>
        <begin position="192"/>
        <end position="303"/>
    </location>
</feature>
<dbReference type="OrthoDB" id="9788068at2"/>
<evidence type="ECO:0000313" key="4">
    <source>
        <dbReference type="EMBL" id="SLN34209.1"/>
    </source>
</evidence>
<dbReference type="EMBL" id="FWFX01000004">
    <property type="protein sequence ID" value="SLN34209.1"/>
    <property type="molecule type" value="Genomic_DNA"/>
</dbReference>
<protein>
    <submittedName>
        <fullName evidence="4">L-asparaginase 1</fullName>
        <ecNumber evidence="4">3.5.1.1</ecNumber>
    </submittedName>
</protein>
<dbReference type="InterPro" id="IPR006034">
    <property type="entry name" value="Asparaginase/glutaminase-like"/>
</dbReference>
<gene>
    <name evidence="4" type="primary">ansA</name>
    <name evidence="4" type="ORF">ROA7450_01522</name>
</gene>
<dbReference type="PANTHER" id="PTHR11707">
    <property type="entry name" value="L-ASPARAGINASE"/>
    <property type="match status" value="1"/>
</dbReference>
<dbReference type="Pfam" id="PF00710">
    <property type="entry name" value="Asparaginase"/>
    <property type="match status" value="1"/>
</dbReference>
<feature type="domain" description="L-asparaginase N-terminal" evidence="2">
    <location>
        <begin position="4"/>
        <end position="172"/>
    </location>
</feature>
<dbReference type="SFLD" id="SFLDS00057">
    <property type="entry name" value="Glutaminase/Asparaginase"/>
    <property type="match status" value="1"/>
</dbReference>
<dbReference type="InterPro" id="IPR040919">
    <property type="entry name" value="Asparaginase_C"/>
</dbReference>
<evidence type="ECO:0000259" key="2">
    <source>
        <dbReference type="Pfam" id="PF00710"/>
    </source>
</evidence>
<dbReference type="CDD" id="cd08963">
    <property type="entry name" value="L-asparaginase_I"/>
    <property type="match status" value="1"/>
</dbReference>
<sequence length="320" mass="34167">MRTLVIHTGGTIGMVQTAEGYAPQLGIVEDCLVELHSMNKITGDFELVVADPLIDSGKAMPHDWNWIGGTISDHYNDFDAFVVTHGSDTMAFTSCALSYALEGLDKPVILTGSMLPLTVQNNDGLRNLTDAMNAVHDAGAGVWVQFAGRRLHGTRVRKSHSSAFDAFHDAAMDVPARRIVDAFKWQTYSTFNVPVLAFTPGMDGEILEHCAERADGIVLRCYGSGTVPDLPELAPALGLAKKRHVPVIATSQCAEGGVALGTYAAGAALLEAGVIDGRDATVEAVYTKLLYGLSKDSSECDLRSTLAAPICGEFARTILR</sequence>
<organism evidence="4 5">
    <name type="scientific">Roseovarius albus</name>
    <dbReference type="NCBI Taxonomy" id="1247867"/>
    <lineage>
        <taxon>Bacteria</taxon>
        <taxon>Pseudomonadati</taxon>
        <taxon>Pseudomonadota</taxon>
        <taxon>Alphaproteobacteria</taxon>
        <taxon>Rhodobacterales</taxon>
        <taxon>Roseobacteraceae</taxon>
        <taxon>Roseovarius</taxon>
    </lineage>
</organism>
<accession>A0A1X6YY21</accession>
<dbReference type="SUPFAM" id="SSF53774">
    <property type="entry name" value="Glutaminase/Asparaginase"/>
    <property type="match status" value="1"/>
</dbReference>
<dbReference type="PANTHER" id="PTHR11707:SF28">
    <property type="entry name" value="60 KDA LYSOPHOSPHOLIPASE"/>
    <property type="match status" value="1"/>
</dbReference>
<dbReference type="InterPro" id="IPR041725">
    <property type="entry name" value="L-asparaginase_I"/>
</dbReference>
<dbReference type="InterPro" id="IPR027474">
    <property type="entry name" value="L-asparaginase_N"/>
</dbReference>
<dbReference type="PROSITE" id="PS51732">
    <property type="entry name" value="ASN_GLN_ASE_3"/>
    <property type="match status" value="1"/>
</dbReference>
<dbReference type="Proteomes" id="UP000193061">
    <property type="component" value="Unassembled WGS sequence"/>
</dbReference>
<keyword evidence="4" id="KW-0378">Hydrolase</keyword>
<name>A0A1X6YY21_9RHOB</name>
<dbReference type="PRINTS" id="PR00139">
    <property type="entry name" value="ASNGLNASE"/>
</dbReference>
<evidence type="ECO:0000259" key="3">
    <source>
        <dbReference type="Pfam" id="PF17763"/>
    </source>
</evidence>
<dbReference type="Gene3D" id="3.40.50.40">
    <property type="match status" value="1"/>
</dbReference>
<keyword evidence="5" id="KW-1185">Reference proteome</keyword>
<dbReference type="EC" id="3.5.1.1" evidence="4"/>
<feature type="active site" description="O-isoaspartyl threonine intermediate" evidence="1">
    <location>
        <position position="11"/>
    </location>
</feature>
<dbReference type="Pfam" id="PF17763">
    <property type="entry name" value="Asparaginase_C"/>
    <property type="match status" value="1"/>
</dbReference>
<proteinExistence type="predicted"/>
<dbReference type="AlphaFoldDB" id="A0A1X6YY21"/>
<reference evidence="4 5" key="1">
    <citation type="submission" date="2017-03" db="EMBL/GenBank/DDBJ databases">
        <authorList>
            <person name="Afonso C.L."/>
            <person name="Miller P.J."/>
            <person name="Scott M.A."/>
            <person name="Spackman E."/>
            <person name="Goraichik I."/>
            <person name="Dimitrov K.M."/>
            <person name="Suarez D.L."/>
            <person name="Swayne D.E."/>
        </authorList>
    </citation>
    <scope>NUCLEOTIDE SEQUENCE [LARGE SCALE GENOMIC DNA]</scope>
    <source>
        <strain evidence="4 5">CECT 7450</strain>
    </source>
</reference>
<dbReference type="InterPro" id="IPR036152">
    <property type="entry name" value="Asp/glu_Ase-like_sf"/>
</dbReference>
<dbReference type="InterPro" id="IPR037152">
    <property type="entry name" value="L-asparaginase_N_sf"/>
</dbReference>
<evidence type="ECO:0000313" key="5">
    <source>
        <dbReference type="Proteomes" id="UP000193061"/>
    </source>
</evidence>
<dbReference type="PIRSF" id="PIRSF001220">
    <property type="entry name" value="L-ASNase_gatD"/>
    <property type="match status" value="1"/>
</dbReference>
<dbReference type="RefSeq" id="WP_085805080.1">
    <property type="nucleotide sequence ID" value="NZ_FWFX01000004.1"/>
</dbReference>
<dbReference type="SMART" id="SM00870">
    <property type="entry name" value="Asparaginase"/>
    <property type="match status" value="1"/>
</dbReference>
<dbReference type="InterPro" id="IPR027473">
    <property type="entry name" value="L-asparaginase_C"/>
</dbReference>
<dbReference type="PIRSF" id="PIRSF500176">
    <property type="entry name" value="L_ASNase"/>
    <property type="match status" value="1"/>
</dbReference>
<dbReference type="GO" id="GO:0004067">
    <property type="term" value="F:asparaginase activity"/>
    <property type="evidence" value="ECO:0007669"/>
    <property type="project" value="UniProtKB-UniRule"/>
</dbReference>
<dbReference type="Gene3D" id="3.40.50.1170">
    <property type="entry name" value="L-asparaginase, N-terminal domain"/>
    <property type="match status" value="1"/>
</dbReference>